<accession>A0A1I4BUF2</accession>
<dbReference type="AlphaFoldDB" id="A0A1I4BUF2"/>
<reference evidence="11 12" key="1">
    <citation type="submission" date="2016-10" db="EMBL/GenBank/DDBJ databases">
        <authorList>
            <person name="de Groot N.N."/>
        </authorList>
    </citation>
    <scope>NUCLEOTIDE SEQUENCE [LARGE SCALE GENOMIC DNA]</scope>
    <source>
        <strain evidence="11 12">DSM 19981</strain>
    </source>
</reference>
<dbReference type="CDD" id="cd12914">
    <property type="entry name" value="PDC1_DGC_like"/>
    <property type="match status" value="1"/>
</dbReference>
<dbReference type="InterPro" id="IPR036097">
    <property type="entry name" value="HisK_dim/P_sf"/>
</dbReference>
<dbReference type="GO" id="GO:0005524">
    <property type="term" value="F:ATP binding"/>
    <property type="evidence" value="ECO:0007669"/>
    <property type="project" value="UniProtKB-KW"/>
</dbReference>
<dbReference type="Proteomes" id="UP000199473">
    <property type="component" value="Unassembled WGS sequence"/>
</dbReference>
<proteinExistence type="predicted"/>
<evidence type="ECO:0000259" key="10">
    <source>
        <dbReference type="PROSITE" id="PS50109"/>
    </source>
</evidence>
<dbReference type="Gene3D" id="3.30.565.10">
    <property type="entry name" value="Histidine kinase-like ATPase, C-terminal domain"/>
    <property type="match status" value="1"/>
</dbReference>
<name>A0A1I4BUF2_9PROT</name>
<evidence type="ECO:0000256" key="5">
    <source>
        <dbReference type="ARBA" id="ARBA00022741"/>
    </source>
</evidence>
<dbReference type="STRING" id="1123062.SAMN02745775_106130"/>
<dbReference type="EC" id="2.7.13.3" evidence="2"/>
<dbReference type="CDD" id="cd00082">
    <property type="entry name" value="HisKA"/>
    <property type="match status" value="1"/>
</dbReference>
<dbReference type="SMART" id="SM00387">
    <property type="entry name" value="HATPase_c"/>
    <property type="match status" value="1"/>
</dbReference>
<feature type="region of interest" description="Disordered" evidence="9">
    <location>
        <begin position="689"/>
        <end position="710"/>
    </location>
</feature>
<dbReference type="InterPro" id="IPR003661">
    <property type="entry name" value="HisK_dim/P_dom"/>
</dbReference>
<evidence type="ECO:0000256" key="4">
    <source>
        <dbReference type="ARBA" id="ARBA00022679"/>
    </source>
</evidence>
<gene>
    <name evidence="11" type="ORF">SAMN02745775_106130</name>
</gene>
<dbReference type="GO" id="GO:0000155">
    <property type="term" value="F:phosphorelay sensor kinase activity"/>
    <property type="evidence" value="ECO:0007669"/>
    <property type="project" value="InterPro"/>
</dbReference>
<feature type="region of interest" description="Disordered" evidence="9">
    <location>
        <begin position="1"/>
        <end position="36"/>
    </location>
</feature>
<organism evidence="11 12">
    <name type="scientific">Falsiroseomonas stagni DSM 19981</name>
    <dbReference type="NCBI Taxonomy" id="1123062"/>
    <lineage>
        <taxon>Bacteria</taxon>
        <taxon>Pseudomonadati</taxon>
        <taxon>Pseudomonadota</taxon>
        <taxon>Alphaproteobacteria</taxon>
        <taxon>Acetobacterales</taxon>
        <taxon>Roseomonadaceae</taxon>
        <taxon>Falsiroseomonas</taxon>
    </lineage>
</organism>
<dbReference type="Pfam" id="PF08447">
    <property type="entry name" value="PAS_3"/>
    <property type="match status" value="1"/>
</dbReference>
<dbReference type="InterPro" id="IPR035965">
    <property type="entry name" value="PAS-like_dom_sf"/>
</dbReference>
<dbReference type="Gene3D" id="1.10.287.130">
    <property type="match status" value="1"/>
</dbReference>
<evidence type="ECO:0000256" key="2">
    <source>
        <dbReference type="ARBA" id="ARBA00012438"/>
    </source>
</evidence>
<sequence length="710" mass="74194">MPAVAQGVAVHQARGLPPSRGSVPIKRERQPATTGSRGYGLVAGVAVAGLALGSAWMHAESQAEARAATAIATAERAARGARALVAQPIEGLAEALGAAEQRHQAAARGDRAAQQVAERLLAEAARRDGLQFAAVTDAQGRIVWTTHAPLTGTSLADRESFGLHRGGRADVLMAPALLDLPGGPRSLLATRPLADSRGFTGIAVAAIDPRRLDRALGDAAVLPGLRLALLRADGMPLATGGTPLPAPLWPLPTPTTAVSRRAAVDGLPPLTLAAAPAGGDLLLVAALEEAAANGAWFPFLLAAVIGLGAIGMPLLRRPAPAEPPDAVDDSLPAITYRAVIEVGGAMRLTEIGPGVERLTGWTVEAALRPGWRQRGVDAQTLPLGPDLPDRLRRETQATAEYRFRRADGAWMWLRETARVTGRGAAGIEASGVLEDITAERELALQAATAAKFATLGEMAAGLAHELNQPIAIMSLAAENAAEALEAGEDGVEEALTRLRRIMAQADRAKAIVTQLRAFSRVDVSALEAIDLGGAVHGMMVLAGQALRDAGIQVQLRLPDVLPPVVGQVILVEQVLLNLVLNARDALLDRPPERRRLRIEAEIGPLADEVTLRVRDSGPGLAPEVRDKLFEPFYTTKPPGFGTGLGLSISRTIMRGIGGRITADNVADGTEAGAEFTLVFRRAVLATPDPEEERAPAAAGWAPAPRWPAAT</sequence>
<dbReference type="Pfam" id="PF02518">
    <property type="entry name" value="HATPase_c"/>
    <property type="match status" value="1"/>
</dbReference>
<dbReference type="PANTHER" id="PTHR43065">
    <property type="entry name" value="SENSOR HISTIDINE KINASE"/>
    <property type="match status" value="1"/>
</dbReference>
<keyword evidence="12" id="KW-1185">Reference proteome</keyword>
<feature type="compositionally biased region" description="Low complexity" evidence="9">
    <location>
        <begin position="695"/>
        <end position="710"/>
    </location>
</feature>
<evidence type="ECO:0000313" key="11">
    <source>
        <dbReference type="EMBL" id="SFK72173.1"/>
    </source>
</evidence>
<dbReference type="SMART" id="SM00388">
    <property type="entry name" value="HisKA"/>
    <property type="match status" value="1"/>
</dbReference>
<dbReference type="InterPro" id="IPR005467">
    <property type="entry name" value="His_kinase_dom"/>
</dbReference>
<dbReference type="PRINTS" id="PR00344">
    <property type="entry name" value="BCTRLSENSOR"/>
</dbReference>
<keyword evidence="5" id="KW-0547">Nucleotide-binding</keyword>
<protein>
    <recommendedName>
        <fullName evidence="2">histidine kinase</fullName>
        <ecNumber evidence="2">2.7.13.3</ecNumber>
    </recommendedName>
</protein>
<keyword evidence="6 11" id="KW-0418">Kinase</keyword>
<keyword evidence="3" id="KW-0597">Phosphoprotein</keyword>
<feature type="domain" description="Histidine kinase" evidence="10">
    <location>
        <begin position="461"/>
        <end position="683"/>
    </location>
</feature>
<dbReference type="InterPro" id="IPR013655">
    <property type="entry name" value="PAS_fold_3"/>
</dbReference>
<dbReference type="EMBL" id="FOSQ01000006">
    <property type="protein sequence ID" value="SFK72173.1"/>
    <property type="molecule type" value="Genomic_DNA"/>
</dbReference>
<dbReference type="CDD" id="cd00130">
    <property type="entry name" value="PAS"/>
    <property type="match status" value="1"/>
</dbReference>
<evidence type="ECO:0000256" key="9">
    <source>
        <dbReference type="SAM" id="MobiDB-lite"/>
    </source>
</evidence>
<evidence type="ECO:0000313" key="12">
    <source>
        <dbReference type="Proteomes" id="UP000199473"/>
    </source>
</evidence>
<keyword evidence="4" id="KW-0808">Transferase</keyword>
<evidence type="ECO:0000256" key="8">
    <source>
        <dbReference type="ARBA" id="ARBA00023012"/>
    </source>
</evidence>
<evidence type="ECO:0000256" key="3">
    <source>
        <dbReference type="ARBA" id="ARBA00022553"/>
    </source>
</evidence>
<dbReference type="Gene3D" id="3.30.450.20">
    <property type="entry name" value="PAS domain"/>
    <property type="match status" value="2"/>
</dbReference>
<dbReference type="SUPFAM" id="SSF55785">
    <property type="entry name" value="PYP-like sensor domain (PAS domain)"/>
    <property type="match status" value="1"/>
</dbReference>
<dbReference type="InterPro" id="IPR036890">
    <property type="entry name" value="HATPase_C_sf"/>
</dbReference>
<dbReference type="SUPFAM" id="SSF55874">
    <property type="entry name" value="ATPase domain of HSP90 chaperone/DNA topoisomerase II/histidine kinase"/>
    <property type="match status" value="1"/>
</dbReference>
<evidence type="ECO:0000256" key="6">
    <source>
        <dbReference type="ARBA" id="ARBA00022777"/>
    </source>
</evidence>
<keyword evidence="7" id="KW-0067">ATP-binding</keyword>
<dbReference type="SUPFAM" id="SSF47384">
    <property type="entry name" value="Homodimeric domain of signal transducing histidine kinase"/>
    <property type="match status" value="1"/>
</dbReference>
<dbReference type="Pfam" id="PF00512">
    <property type="entry name" value="HisKA"/>
    <property type="match status" value="1"/>
</dbReference>
<dbReference type="InterPro" id="IPR000014">
    <property type="entry name" value="PAS"/>
</dbReference>
<dbReference type="InterPro" id="IPR004358">
    <property type="entry name" value="Sig_transdc_His_kin-like_C"/>
</dbReference>
<evidence type="ECO:0000256" key="7">
    <source>
        <dbReference type="ARBA" id="ARBA00022840"/>
    </source>
</evidence>
<comment type="catalytic activity">
    <reaction evidence="1">
        <text>ATP + protein L-histidine = ADP + protein N-phospho-L-histidine.</text>
        <dbReference type="EC" id="2.7.13.3"/>
    </reaction>
</comment>
<dbReference type="PANTHER" id="PTHR43065:SF46">
    <property type="entry name" value="C4-DICARBOXYLATE TRANSPORT SENSOR PROTEIN DCTB"/>
    <property type="match status" value="1"/>
</dbReference>
<evidence type="ECO:0000256" key="1">
    <source>
        <dbReference type="ARBA" id="ARBA00000085"/>
    </source>
</evidence>
<keyword evidence="8" id="KW-0902">Two-component regulatory system</keyword>
<dbReference type="InterPro" id="IPR003594">
    <property type="entry name" value="HATPase_dom"/>
</dbReference>
<dbReference type="PROSITE" id="PS50109">
    <property type="entry name" value="HIS_KIN"/>
    <property type="match status" value="1"/>
</dbReference>